<gene>
    <name evidence="3" type="ORF">FHR27_004709</name>
</gene>
<keyword evidence="2" id="KW-0732">Signal</keyword>
<dbReference type="AlphaFoldDB" id="A0A7Z0BSK6"/>
<comment type="caution">
    <text evidence="3">The sequence shown here is derived from an EMBL/GenBank/DDBJ whole genome shotgun (WGS) entry which is preliminary data.</text>
</comment>
<organism evidence="3 4">
    <name type="scientific">Phytopseudomonas flavescens</name>
    <dbReference type="NCBI Taxonomy" id="29435"/>
    <lineage>
        <taxon>Bacteria</taxon>
        <taxon>Pseudomonadati</taxon>
        <taxon>Pseudomonadota</taxon>
        <taxon>Gammaproteobacteria</taxon>
        <taxon>Pseudomonadales</taxon>
        <taxon>Pseudomonadaceae</taxon>
        <taxon>Phytopseudomonas</taxon>
    </lineage>
</organism>
<keyword evidence="1" id="KW-0175">Coiled coil</keyword>
<evidence type="ECO:0000256" key="1">
    <source>
        <dbReference type="SAM" id="Coils"/>
    </source>
</evidence>
<evidence type="ECO:0000313" key="3">
    <source>
        <dbReference type="EMBL" id="NYH76099.1"/>
    </source>
</evidence>
<reference evidence="3 4" key="1">
    <citation type="submission" date="2020-07" db="EMBL/GenBank/DDBJ databases">
        <title>Genomic analyses of the natural microbiome of Caenorhabditis elegans.</title>
        <authorList>
            <person name="Samuel B."/>
        </authorList>
    </citation>
    <scope>NUCLEOTIDE SEQUENCE [LARGE SCALE GENOMIC DNA]</scope>
    <source>
        <strain evidence="3 4">BIGb0408</strain>
    </source>
</reference>
<evidence type="ECO:0000256" key="2">
    <source>
        <dbReference type="SAM" id="SignalP"/>
    </source>
</evidence>
<name>A0A7Z0BSK6_9GAMM</name>
<dbReference type="EMBL" id="JACBYV010000001">
    <property type="protein sequence ID" value="NYH76099.1"/>
    <property type="molecule type" value="Genomic_DNA"/>
</dbReference>
<evidence type="ECO:0000313" key="4">
    <source>
        <dbReference type="Proteomes" id="UP000578688"/>
    </source>
</evidence>
<accession>A0A7Z0BSK6</accession>
<sequence length="200" mass="22052">MIMPNALAALSLAALGIALSACTAVRVTPLQSAPSTMCIEENLKVKVSDFVPVLQQGFARHGISTQLYSQIPWAQCPYVVTYTARRSWDMAPYLSSAELTILGPRRQTLAKANYHLRGKGGLSLMKWQGTQSKMDPVIDELLSDAKLITEPAPSASAKTPAASTTSLDERLRELQQQNLDYEAYQRAYRQLMLESQPITH</sequence>
<dbReference type="Proteomes" id="UP000578688">
    <property type="component" value="Unassembled WGS sequence"/>
</dbReference>
<dbReference type="NCBIfam" id="NF040519">
    <property type="entry name" value="Sbal_3080_fam"/>
    <property type="match status" value="1"/>
</dbReference>
<feature type="coiled-coil region" evidence="1">
    <location>
        <begin position="167"/>
        <end position="194"/>
    </location>
</feature>
<keyword evidence="4" id="KW-1185">Reference proteome</keyword>
<feature type="chain" id="PRO_5031475564" description="Lipoprotein" evidence="2">
    <location>
        <begin position="24"/>
        <end position="200"/>
    </location>
</feature>
<feature type="signal peptide" evidence="2">
    <location>
        <begin position="1"/>
        <end position="23"/>
    </location>
</feature>
<proteinExistence type="predicted"/>
<evidence type="ECO:0008006" key="5">
    <source>
        <dbReference type="Google" id="ProtNLM"/>
    </source>
</evidence>
<protein>
    <recommendedName>
        <fullName evidence="5">Lipoprotein</fullName>
    </recommendedName>
</protein>